<evidence type="ECO:0000256" key="16">
    <source>
        <dbReference type="ARBA" id="ARBA00023180"/>
    </source>
</evidence>
<protein>
    <recommendedName>
        <fullName evidence="6">triacylglycerol lipase</fullName>
        <ecNumber evidence="6">3.1.1.3</ecNumber>
    </recommendedName>
    <alternativeName>
        <fullName evidence="18">Autophagy-related protein 15</fullName>
    </alternativeName>
</protein>
<organism evidence="21 22">
    <name type="scientific">Austropuccinia psidii MF-1</name>
    <dbReference type="NCBI Taxonomy" id="1389203"/>
    <lineage>
        <taxon>Eukaryota</taxon>
        <taxon>Fungi</taxon>
        <taxon>Dikarya</taxon>
        <taxon>Basidiomycota</taxon>
        <taxon>Pucciniomycotina</taxon>
        <taxon>Pucciniomycetes</taxon>
        <taxon>Pucciniales</taxon>
        <taxon>Sphaerophragmiaceae</taxon>
        <taxon>Austropuccinia</taxon>
    </lineage>
</organism>
<feature type="domain" description="Fungal lipase-type" evidence="20">
    <location>
        <begin position="283"/>
        <end position="310"/>
    </location>
</feature>
<dbReference type="AlphaFoldDB" id="A0A9Q3CZT0"/>
<feature type="signal peptide" evidence="19">
    <location>
        <begin position="1"/>
        <end position="20"/>
    </location>
</feature>
<keyword evidence="15" id="KW-0472">Membrane</keyword>
<evidence type="ECO:0000256" key="18">
    <source>
        <dbReference type="ARBA" id="ARBA00029828"/>
    </source>
</evidence>
<dbReference type="PANTHER" id="PTHR47175">
    <property type="entry name" value="LIPASE ATG15-RELATED"/>
    <property type="match status" value="1"/>
</dbReference>
<keyword evidence="11" id="KW-0735">Signal-anchor</keyword>
<dbReference type="InterPro" id="IPR029058">
    <property type="entry name" value="AB_hydrolase_fold"/>
</dbReference>
<gene>
    <name evidence="21" type="ORF">O181_033981</name>
</gene>
<evidence type="ECO:0000256" key="14">
    <source>
        <dbReference type="ARBA" id="ARBA00023098"/>
    </source>
</evidence>
<keyword evidence="14" id="KW-0443">Lipid metabolism</keyword>
<evidence type="ECO:0000256" key="15">
    <source>
        <dbReference type="ARBA" id="ARBA00023136"/>
    </source>
</evidence>
<evidence type="ECO:0000313" key="22">
    <source>
        <dbReference type="Proteomes" id="UP000765509"/>
    </source>
</evidence>
<keyword evidence="16" id="KW-0325">Glycoprotein</keyword>
<dbReference type="InterPro" id="IPR050805">
    <property type="entry name" value="ATG15_Lipase"/>
</dbReference>
<keyword evidence="10" id="KW-0442">Lipid degradation</keyword>
<evidence type="ECO:0000256" key="12">
    <source>
        <dbReference type="ARBA" id="ARBA00022989"/>
    </source>
</evidence>
<dbReference type="Gene3D" id="3.40.50.1820">
    <property type="entry name" value="alpha/beta hydrolase"/>
    <property type="match status" value="1"/>
</dbReference>
<dbReference type="OrthoDB" id="58570at2759"/>
<evidence type="ECO:0000256" key="8">
    <source>
        <dbReference type="ARBA" id="ARBA00022753"/>
    </source>
</evidence>
<feature type="chain" id="PRO_5040373277" description="triacylglycerol lipase" evidence="19">
    <location>
        <begin position="21"/>
        <end position="468"/>
    </location>
</feature>
<keyword evidence="7" id="KW-0812">Transmembrane</keyword>
<dbReference type="SUPFAM" id="SSF53474">
    <property type="entry name" value="alpha/beta-Hydrolases"/>
    <property type="match status" value="1"/>
</dbReference>
<keyword evidence="8" id="KW-0967">Endosome</keyword>
<evidence type="ECO:0000256" key="5">
    <source>
        <dbReference type="ARBA" id="ARBA00011137"/>
    </source>
</evidence>
<comment type="subunit">
    <text evidence="5">Binds to both phosphatidylinositol (PI) and phosphatidylinositol 3,5-bisphosphate (PIP2).</text>
</comment>
<proteinExistence type="inferred from homology"/>
<evidence type="ECO:0000256" key="13">
    <source>
        <dbReference type="ARBA" id="ARBA00023006"/>
    </source>
</evidence>
<sequence length="468" mass="52670">MIKFHLFFIQIVILPISIEPHQIPFLLKSSSSSSSSSHSFQLQHAIHISHLQNQNLIFQRDFHHHDRIQINLKSNLDPFNHYHSTQILKSRPGKIWTHNASLSYWKSVHQKNLKKNYQNSSSYELDSSSFNELNWKRDQVNLPDVDDIETLASLAKMTNDAYILPGDNQWYDPNGNWNLSHSFGWENDGVRGHIFATTDNSTIVVAIKGTSASVLGNGGPTGTRDKFNDNLFFSCCCARVSWTWTPVCDCYAGGGNQCREQCLEDALTEKSTYFSAIIQLYDHLVWLYPTSQIWLTGHSLGGALVGLLGVTFGVPAVAFEAPGDLLPAKRLHLPLPPHASFGEGQERSEVIHVYHTADPISMGTCNGALSSCSIAGYAFDTKCHIGQAIIFDTVKELKWAEDIRNHPIQIIIQKLLRPNWKNSESIGILHNFKAKIESFFSTQQSIVPKPQIESCKQEAMDCSQWDFI</sequence>
<keyword evidence="12" id="KW-1133">Transmembrane helix</keyword>
<dbReference type="GO" id="GO:0034496">
    <property type="term" value="P:multivesicular body membrane disassembly"/>
    <property type="evidence" value="ECO:0007669"/>
    <property type="project" value="TreeGrafter"/>
</dbReference>
<evidence type="ECO:0000256" key="2">
    <source>
        <dbReference type="ARBA" id="ARBA00004270"/>
    </source>
</evidence>
<dbReference type="GO" id="GO:0034727">
    <property type="term" value="P:piecemeal microautophagy of the nucleus"/>
    <property type="evidence" value="ECO:0007669"/>
    <property type="project" value="TreeGrafter"/>
</dbReference>
<evidence type="ECO:0000256" key="9">
    <source>
        <dbReference type="ARBA" id="ARBA00022801"/>
    </source>
</evidence>
<evidence type="ECO:0000256" key="6">
    <source>
        <dbReference type="ARBA" id="ARBA00013279"/>
    </source>
</evidence>
<evidence type="ECO:0000256" key="7">
    <source>
        <dbReference type="ARBA" id="ARBA00022692"/>
    </source>
</evidence>
<dbReference type="EMBL" id="AVOT02012491">
    <property type="protein sequence ID" value="MBW0494266.1"/>
    <property type="molecule type" value="Genomic_DNA"/>
</dbReference>
<evidence type="ECO:0000313" key="21">
    <source>
        <dbReference type="EMBL" id="MBW0494266.1"/>
    </source>
</evidence>
<evidence type="ECO:0000256" key="3">
    <source>
        <dbReference type="ARBA" id="ARBA00004343"/>
    </source>
</evidence>
<evidence type="ECO:0000259" key="20">
    <source>
        <dbReference type="Pfam" id="PF01764"/>
    </source>
</evidence>
<evidence type="ECO:0000256" key="17">
    <source>
        <dbReference type="ARBA" id="ARBA00024663"/>
    </source>
</evidence>
<evidence type="ECO:0000256" key="4">
    <source>
        <dbReference type="ARBA" id="ARBA00010701"/>
    </source>
</evidence>
<evidence type="ECO:0000256" key="19">
    <source>
        <dbReference type="SAM" id="SignalP"/>
    </source>
</evidence>
<evidence type="ECO:0000256" key="10">
    <source>
        <dbReference type="ARBA" id="ARBA00022963"/>
    </source>
</evidence>
<comment type="function">
    <text evidence="17">Lipase which is essential for lysis of subvacuolar cytoplasm to vacuole targeted bodies and intravacuolar autophagic bodies. Involved in the lysis of intravacuolar multivesicular body (MVB) vesicles. The intravacuolar membrane disintegration by ATG15 is critical to life span extension.</text>
</comment>
<comment type="caution">
    <text evidence="21">The sequence shown here is derived from an EMBL/GenBank/DDBJ whole genome shotgun (WGS) entry which is preliminary data.</text>
</comment>
<comment type="similarity">
    <text evidence="4">Belongs to the AB hydrolase superfamily. Lipase family.</text>
</comment>
<dbReference type="GO" id="GO:0005775">
    <property type="term" value="C:vacuolar lumen"/>
    <property type="evidence" value="ECO:0007669"/>
    <property type="project" value="TreeGrafter"/>
</dbReference>
<dbReference type="GO" id="GO:0004620">
    <property type="term" value="F:phospholipase activity"/>
    <property type="evidence" value="ECO:0007669"/>
    <property type="project" value="TreeGrafter"/>
</dbReference>
<evidence type="ECO:0000256" key="11">
    <source>
        <dbReference type="ARBA" id="ARBA00022968"/>
    </source>
</evidence>
<dbReference type="EC" id="3.1.1.3" evidence="6"/>
<dbReference type="GO" id="GO:0004806">
    <property type="term" value="F:triacylglycerol lipase activity"/>
    <property type="evidence" value="ECO:0007669"/>
    <property type="project" value="UniProtKB-EC"/>
</dbReference>
<dbReference type="GO" id="GO:0046461">
    <property type="term" value="P:neutral lipid catabolic process"/>
    <property type="evidence" value="ECO:0007669"/>
    <property type="project" value="TreeGrafter"/>
</dbReference>
<name>A0A9Q3CZT0_9BASI</name>
<dbReference type="Pfam" id="PF01764">
    <property type="entry name" value="Lipase_3"/>
    <property type="match status" value="1"/>
</dbReference>
<comment type="subcellular location">
    <subcellularLocation>
        <location evidence="3">Endosome</location>
        <location evidence="3">Multivesicular body membrane</location>
        <topology evidence="3">Single-pass type II membrane protein</topology>
    </subcellularLocation>
    <subcellularLocation>
        <location evidence="2">Prevacuolar compartment membrane</location>
        <topology evidence="2">Single-pass type II membrane protein</topology>
    </subcellularLocation>
</comment>
<dbReference type="FunFam" id="3.40.50.1820:FF:000129">
    <property type="entry name" value="Autophagy related lipase Atg15, putative"/>
    <property type="match status" value="1"/>
</dbReference>
<reference evidence="21" key="1">
    <citation type="submission" date="2021-03" db="EMBL/GenBank/DDBJ databases">
        <title>Draft genome sequence of rust myrtle Austropuccinia psidii MF-1, a brazilian biotype.</title>
        <authorList>
            <person name="Quecine M.C."/>
            <person name="Pachon D.M.R."/>
            <person name="Bonatelli M.L."/>
            <person name="Correr F.H."/>
            <person name="Franceschini L.M."/>
            <person name="Leite T.F."/>
            <person name="Margarido G.R.A."/>
            <person name="Almeida C.A."/>
            <person name="Ferrarezi J.A."/>
            <person name="Labate C.A."/>
        </authorList>
    </citation>
    <scope>NUCLEOTIDE SEQUENCE</scope>
    <source>
        <strain evidence="21">MF-1</strain>
    </source>
</reference>
<dbReference type="PANTHER" id="PTHR47175:SF2">
    <property type="entry name" value="LIPASE ATG15-RELATED"/>
    <property type="match status" value="1"/>
</dbReference>
<evidence type="ECO:0000256" key="1">
    <source>
        <dbReference type="ARBA" id="ARBA00001024"/>
    </source>
</evidence>
<dbReference type="Proteomes" id="UP000765509">
    <property type="component" value="Unassembled WGS sequence"/>
</dbReference>
<comment type="catalytic activity">
    <reaction evidence="1">
        <text>a triacylglycerol + H2O = a diacylglycerol + a fatty acid + H(+)</text>
        <dbReference type="Rhea" id="RHEA:12044"/>
        <dbReference type="ChEBI" id="CHEBI:15377"/>
        <dbReference type="ChEBI" id="CHEBI:15378"/>
        <dbReference type="ChEBI" id="CHEBI:17855"/>
        <dbReference type="ChEBI" id="CHEBI:18035"/>
        <dbReference type="ChEBI" id="CHEBI:28868"/>
        <dbReference type="EC" id="3.1.1.3"/>
    </reaction>
</comment>
<dbReference type="GO" id="GO:0006660">
    <property type="term" value="P:phosphatidylserine catabolic process"/>
    <property type="evidence" value="ECO:0007669"/>
    <property type="project" value="TreeGrafter"/>
</dbReference>
<keyword evidence="13" id="KW-0072">Autophagy</keyword>
<keyword evidence="22" id="KW-1185">Reference proteome</keyword>
<keyword evidence="19" id="KW-0732">Signal</keyword>
<keyword evidence="9" id="KW-0378">Hydrolase</keyword>
<dbReference type="InterPro" id="IPR002921">
    <property type="entry name" value="Fungal_lipase-type"/>
</dbReference>
<dbReference type="GO" id="GO:0032585">
    <property type="term" value="C:multivesicular body membrane"/>
    <property type="evidence" value="ECO:0007669"/>
    <property type="project" value="UniProtKB-SubCell"/>
</dbReference>
<accession>A0A9Q3CZT0</accession>